<reference evidence="10" key="1">
    <citation type="submission" date="2022-01" db="EMBL/GenBank/DDBJ databases">
        <authorList>
            <person name="King R."/>
        </authorList>
    </citation>
    <scope>NUCLEOTIDE SEQUENCE</scope>
</reference>
<feature type="transmembrane region" description="Helical" evidence="8">
    <location>
        <begin position="770"/>
        <end position="787"/>
    </location>
</feature>
<dbReference type="Gene3D" id="1.10.287.70">
    <property type="match status" value="1"/>
</dbReference>
<keyword evidence="3 8" id="KW-0812">Transmembrane</keyword>
<evidence type="ECO:0000256" key="6">
    <source>
        <dbReference type="ARBA" id="ARBA00023170"/>
    </source>
</evidence>
<evidence type="ECO:0000256" key="4">
    <source>
        <dbReference type="ARBA" id="ARBA00022989"/>
    </source>
</evidence>
<evidence type="ECO:0000256" key="7">
    <source>
        <dbReference type="ARBA" id="ARBA00023180"/>
    </source>
</evidence>
<sequence>MRLTKVFIAFYFICAAQSQMSKFSALKNQETEVISAFIATICEDFFIQKSINFDIIVFGSPTERINDITSGFVKHLADQFPIKYSSSRNFEANIEKSTIILMHNRRAFQKYQKNLNLDPEIIYNLKIFIYIDEFYLPEAGLDKDLKKLHPFEHFILNTNQVLYLSTLVINCDENYLGIIYSYDKKMKTFIKKVKNYSNYNLQGCPLLIFSNIGPLIYFEDYNKRITNTGEPEGYMIDIFNILAKIYDFKPIYQVKTALVNVEFDLFKHDFIDFEVCELTEQTSYMTSSIHQRTAVLVTKKATTYKSLLLDCPFNFHTWVAVITSLFVAFIVIFYMNLRLGVVRIRPRKELTRSALNVFQIVFGCPQKKLPRANFGRLFIILFIGLCLVLRICYWSQLVGFMTIRVDKMEPRTVEDLIVKNYTIYGCGEDQKPKSEEWNDIRFIKDCEYTTTFVCNTLKYSDENVLFLVKKDEVPIIQRLCSVQITKIEGLDLPMITYTLSMTKFNFIYEHFRNIIDKLFPAGITQYLLEQHIMNHSGRYEEVDKDLYKGLKLRDFKCEELELETIFVFSPQKCDRQQTKLFNLFTKSSLTWGTTLKSIQKFGNLFGCPIMFQNLFHSKFLYFNDNDRFRCSGFMIDMAEILTKIVNFVLICDQQMIEDIQNDFISQGDLNDNDDKRSLTSHLVDNSVILAIKKPDILNSVLLLSTFNFHTWIAVITSLFVAFVVIFYMNLRLGIVRIRPRKELTRPALNVLQIVFGCPEKKLPRANFGRFLIILFLGLCLVLRIFYWSQLVKLKAIRGDKLGPETVKDLVEGNYTIYSCYPPFSKDKIQLDSVQIVDQCEESTKFFCDTLKNSDKNVGFLILVEKFPLYQAACDDFIILKKFEINRPMISMHTSSYSVIYETLNEILWKLTPAGIPQYLLAHHSSIFVNKIEPQKSNVNAPEYPESECEAT</sequence>
<name>A0A9N9WYD5_9DIPT</name>
<evidence type="ECO:0000313" key="10">
    <source>
        <dbReference type="EMBL" id="CAG9810559.1"/>
    </source>
</evidence>
<evidence type="ECO:0000256" key="9">
    <source>
        <dbReference type="SAM" id="SignalP"/>
    </source>
</evidence>
<evidence type="ECO:0000313" key="11">
    <source>
        <dbReference type="Proteomes" id="UP001153620"/>
    </source>
</evidence>
<protein>
    <recommendedName>
        <fullName evidence="12">Ionotropic receptor</fullName>
    </recommendedName>
</protein>
<reference evidence="10" key="2">
    <citation type="submission" date="2022-10" db="EMBL/GenBank/DDBJ databases">
        <authorList>
            <consortium name="ENA_rothamsted_submissions"/>
            <consortium name="culmorum"/>
            <person name="King R."/>
        </authorList>
    </citation>
    <scope>NUCLEOTIDE SEQUENCE</scope>
</reference>
<feature type="signal peptide" evidence="9">
    <location>
        <begin position="1"/>
        <end position="18"/>
    </location>
</feature>
<keyword evidence="7" id="KW-0325">Glycoprotein</keyword>
<keyword evidence="6" id="KW-0675">Receptor</keyword>
<dbReference type="InterPro" id="IPR052192">
    <property type="entry name" value="Insect_Ionotropic_Sensory_Rcpt"/>
</dbReference>
<dbReference type="EMBL" id="OU895880">
    <property type="protein sequence ID" value="CAG9810559.1"/>
    <property type="molecule type" value="Genomic_DNA"/>
</dbReference>
<keyword evidence="9" id="KW-0732">Signal</keyword>
<dbReference type="AlphaFoldDB" id="A0A9N9WYD5"/>
<evidence type="ECO:0000256" key="2">
    <source>
        <dbReference type="ARBA" id="ARBA00022475"/>
    </source>
</evidence>
<keyword evidence="2" id="KW-1003">Cell membrane</keyword>
<dbReference type="OrthoDB" id="7969653at2759"/>
<accession>A0A9N9WYD5</accession>
<organism evidence="10 11">
    <name type="scientific">Chironomus riparius</name>
    <dbReference type="NCBI Taxonomy" id="315576"/>
    <lineage>
        <taxon>Eukaryota</taxon>
        <taxon>Metazoa</taxon>
        <taxon>Ecdysozoa</taxon>
        <taxon>Arthropoda</taxon>
        <taxon>Hexapoda</taxon>
        <taxon>Insecta</taxon>
        <taxon>Pterygota</taxon>
        <taxon>Neoptera</taxon>
        <taxon>Endopterygota</taxon>
        <taxon>Diptera</taxon>
        <taxon>Nematocera</taxon>
        <taxon>Chironomoidea</taxon>
        <taxon>Chironomidae</taxon>
        <taxon>Chironominae</taxon>
        <taxon>Chironomus</taxon>
    </lineage>
</organism>
<evidence type="ECO:0000256" key="3">
    <source>
        <dbReference type="ARBA" id="ARBA00022692"/>
    </source>
</evidence>
<dbReference type="PANTHER" id="PTHR42643:SF24">
    <property type="entry name" value="IONOTROPIC RECEPTOR 60A"/>
    <property type="match status" value="1"/>
</dbReference>
<evidence type="ECO:0000256" key="1">
    <source>
        <dbReference type="ARBA" id="ARBA00004651"/>
    </source>
</evidence>
<comment type="subcellular location">
    <subcellularLocation>
        <location evidence="1">Cell membrane</location>
        <topology evidence="1">Multi-pass membrane protein</topology>
    </subcellularLocation>
</comment>
<evidence type="ECO:0008006" key="12">
    <source>
        <dbReference type="Google" id="ProtNLM"/>
    </source>
</evidence>
<keyword evidence="11" id="KW-1185">Reference proteome</keyword>
<dbReference type="Proteomes" id="UP001153620">
    <property type="component" value="Chromosome 4"/>
</dbReference>
<dbReference type="GO" id="GO:0005886">
    <property type="term" value="C:plasma membrane"/>
    <property type="evidence" value="ECO:0007669"/>
    <property type="project" value="UniProtKB-SubCell"/>
</dbReference>
<feature type="transmembrane region" description="Helical" evidence="8">
    <location>
        <begin position="315"/>
        <end position="337"/>
    </location>
</feature>
<keyword evidence="4 8" id="KW-1133">Transmembrane helix</keyword>
<gene>
    <name evidence="10" type="ORF">CHIRRI_LOCUS13372</name>
</gene>
<evidence type="ECO:0000256" key="8">
    <source>
        <dbReference type="SAM" id="Phobius"/>
    </source>
</evidence>
<feature type="transmembrane region" description="Helical" evidence="8">
    <location>
        <begin position="377"/>
        <end position="396"/>
    </location>
</feature>
<proteinExistence type="predicted"/>
<feature type="transmembrane region" description="Helical" evidence="8">
    <location>
        <begin position="708"/>
        <end position="730"/>
    </location>
</feature>
<feature type="chain" id="PRO_5040288380" description="Ionotropic receptor" evidence="9">
    <location>
        <begin position="19"/>
        <end position="951"/>
    </location>
</feature>
<keyword evidence="5 8" id="KW-0472">Membrane</keyword>
<evidence type="ECO:0000256" key="5">
    <source>
        <dbReference type="ARBA" id="ARBA00023136"/>
    </source>
</evidence>
<dbReference type="PANTHER" id="PTHR42643">
    <property type="entry name" value="IONOTROPIC RECEPTOR 20A-RELATED"/>
    <property type="match status" value="1"/>
</dbReference>